<comment type="caution">
    <text evidence="1">The sequence shown here is derived from an EMBL/GenBank/DDBJ whole genome shotgun (WGS) entry which is preliminary data.</text>
</comment>
<reference evidence="1 2" key="1">
    <citation type="submission" date="2020-04" db="EMBL/GenBank/DDBJ databases">
        <title>Ramlibacter sp. G-1-2-2 isolated from soil.</title>
        <authorList>
            <person name="Dahal R.H."/>
        </authorList>
    </citation>
    <scope>NUCLEOTIDE SEQUENCE [LARGE SCALE GENOMIC DNA]</scope>
    <source>
        <strain evidence="1 2">G-1-2-2</strain>
    </source>
</reference>
<name>A0A848H9L1_9BURK</name>
<dbReference type="EMBL" id="JABBFX010000003">
    <property type="protein sequence ID" value="NML47455.1"/>
    <property type="molecule type" value="Genomic_DNA"/>
</dbReference>
<protein>
    <recommendedName>
        <fullName evidence="3">N-acetyltransferase domain-containing protein</fullName>
    </recommendedName>
</protein>
<accession>A0A848H9L1</accession>
<dbReference type="AlphaFoldDB" id="A0A848H9L1"/>
<evidence type="ECO:0000313" key="2">
    <source>
        <dbReference type="Proteomes" id="UP000541185"/>
    </source>
</evidence>
<dbReference type="RefSeq" id="WP_169421731.1">
    <property type="nucleotide sequence ID" value="NZ_JABBFX010000003.1"/>
</dbReference>
<dbReference type="Proteomes" id="UP000541185">
    <property type="component" value="Unassembled WGS sequence"/>
</dbReference>
<evidence type="ECO:0008006" key="3">
    <source>
        <dbReference type="Google" id="ProtNLM"/>
    </source>
</evidence>
<evidence type="ECO:0000313" key="1">
    <source>
        <dbReference type="EMBL" id="NML47455.1"/>
    </source>
</evidence>
<keyword evidence="2" id="KW-1185">Reference proteome</keyword>
<proteinExistence type="predicted"/>
<sequence>MRPTMQIVATPDVPAPTWDELWQFSCRFYDAERAYVEARLKEHGELALYRDPGDGSLVGMAAIHVEPLEFRGRKLVVIFTSHAIVDERFRGHNLLQRAGARTYLRSCLRHPLRSKFWVFDTFSYRSYLLLTRNMHAFWPRRERATPEWEAAFMDHYGRLRYGEDWGEAGIVRRSPHKRLLPGTARVDADKLRNPDIAYYVEANPGHAEGDMLLCICPLNWANWWGILSRAAGRMWRRR</sequence>
<gene>
    <name evidence="1" type="ORF">HHL11_27140</name>
</gene>
<organism evidence="1 2">
    <name type="scientific">Ramlibacter agri</name>
    <dbReference type="NCBI Taxonomy" id="2728837"/>
    <lineage>
        <taxon>Bacteria</taxon>
        <taxon>Pseudomonadati</taxon>
        <taxon>Pseudomonadota</taxon>
        <taxon>Betaproteobacteria</taxon>
        <taxon>Burkholderiales</taxon>
        <taxon>Comamonadaceae</taxon>
        <taxon>Ramlibacter</taxon>
    </lineage>
</organism>